<feature type="transmembrane region" description="Helical" evidence="2">
    <location>
        <begin position="77"/>
        <end position="100"/>
    </location>
</feature>
<reference evidence="4" key="1">
    <citation type="journal article" date="2019" name="Int. J. Syst. Evol. Microbiol.">
        <title>The Global Catalogue of Microorganisms (GCM) 10K type strain sequencing project: providing services to taxonomists for standard genome sequencing and annotation.</title>
        <authorList>
            <consortium name="The Broad Institute Genomics Platform"/>
            <consortium name="The Broad Institute Genome Sequencing Center for Infectious Disease"/>
            <person name="Wu L."/>
            <person name="Ma J."/>
        </authorList>
    </citation>
    <scope>NUCLEOTIDE SEQUENCE [LARGE SCALE GENOMIC DNA]</scope>
    <source>
        <strain evidence="4">JCM 18126</strain>
    </source>
</reference>
<comment type="caution">
    <text evidence="3">The sequence shown here is derived from an EMBL/GenBank/DDBJ whole genome shotgun (WGS) entry which is preliminary data.</text>
</comment>
<name>A0ABP9I4M7_9ACTN</name>
<proteinExistence type="predicted"/>
<evidence type="ECO:0008006" key="5">
    <source>
        <dbReference type="Google" id="ProtNLM"/>
    </source>
</evidence>
<keyword evidence="2" id="KW-0812">Transmembrane</keyword>
<keyword evidence="2" id="KW-1133">Transmembrane helix</keyword>
<sequence length="104" mass="10361">MSDATPRPDPAPEEPAPGATPGEPGRAAPAPDGRRVLLRRAPRYRALVLTGMLAGVLLAAAASLLGRPSDGFGRAALLGYLAATQGLVGGLVGGVVGGVLERGR</sequence>
<keyword evidence="2" id="KW-0472">Membrane</keyword>
<feature type="region of interest" description="Disordered" evidence="1">
    <location>
        <begin position="1"/>
        <end position="34"/>
    </location>
</feature>
<gene>
    <name evidence="3" type="ORF">GCM10023225_26320</name>
</gene>
<protein>
    <recommendedName>
        <fullName evidence="5">MFS transporter</fullName>
    </recommendedName>
</protein>
<evidence type="ECO:0000256" key="2">
    <source>
        <dbReference type="SAM" id="Phobius"/>
    </source>
</evidence>
<evidence type="ECO:0000313" key="4">
    <source>
        <dbReference type="Proteomes" id="UP001501195"/>
    </source>
</evidence>
<feature type="transmembrane region" description="Helical" evidence="2">
    <location>
        <begin position="44"/>
        <end position="65"/>
    </location>
</feature>
<organism evidence="3 4">
    <name type="scientific">Kineococcus glutinatus</name>
    <dbReference type="NCBI Taxonomy" id="1070872"/>
    <lineage>
        <taxon>Bacteria</taxon>
        <taxon>Bacillati</taxon>
        <taxon>Actinomycetota</taxon>
        <taxon>Actinomycetes</taxon>
        <taxon>Kineosporiales</taxon>
        <taxon>Kineosporiaceae</taxon>
        <taxon>Kineococcus</taxon>
    </lineage>
</organism>
<evidence type="ECO:0000313" key="3">
    <source>
        <dbReference type="EMBL" id="GAA4986896.1"/>
    </source>
</evidence>
<keyword evidence="4" id="KW-1185">Reference proteome</keyword>
<accession>A0ABP9I4M7</accession>
<evidence type="ECO:0000256" key="1">
    <source>
        <dbReference type="SAM" id="MobiDB-lite"/>
    </source>
</evidence>
<dbReference type="RefSeq" id="WP_345713078.1">
    <property type="nucleotide sequence ID" value="NZ_BAABIL010000430.1"/>
</dbReference>
<dbReference type="Proteomes" id="UP001501195">
    <property type="component" value="Unassembled WGS sequence"/>
</dbReference>
<dbReference type="EMBL" id="BAABIL010000430">
    <property type="protein sequence ID" value="GAA4986896.1"/>
    <property type="molecule type" value="Genomic_DNA"/>
</dbReference>
<feature type="compositionally biased region" description="Low complexity" evidence="1">
    <location>
        <begin position="16"/>
        <end position="31"/>
    </location>
</feature>